<dbReference type="AlphaFoldDB" id="A0A2J7PQJ0"/>
<keyword evidence="3" id="KW-1185">Reference proteome</keyword>
<organism evidence="2 3">
    <name type="scientific">Cryptotermes secundus</name>
    <dbReference type="NCBI Taxonomy" id="105785"/>
    <lineage>
        <taxon>Eukaryota</taxon>
        <taxon>Metazoa</taxon>
        <taxon>Ecdysozoa</taxon>
        <taxon>Arthropoda</taxon>
        <taxon>Hexapoda</taxon>
        <taxon>Insecta</taxon>
        <taxon>Pterygota</taxon>
        <taxon>Neoptera</taxon>
        <taxon>Polyneoptera</taxon>
        <taxon>Dictyoptera</taxon>
        <taxon>Blattodea</taxon>
        <taxon>Blattoidea</taxon>
        <taxon>Termitoidae</taxon>
        <taxon>Kalotermitidae</taxon>
        <taxon>Cryptotermitinae</taxon>
        <taxon>Cryptotermes</taxon>
    </lineage>
</organism>
<dbReference type="InParanoid" id="A0A2J7PQJ0"/>
<comment type="caution">
    <text evidence="2">The sequence shown here is derived from an EMBL/GenBank/DDBJ whole genome shotgun (WGS) entry which is preliminary data.</text>
</comment>
<protein>
    <recommendedName>
        <fullName evidence="4">Mos1 transposase HTH domain-containing protein</fullName>
    </recommendedName>
</protein>
<name>A0A2J7PQJ0_9NEOP</name>
<evidence type="ECO:0008006" key="4">
    <source>
        <dbReference type="Google" id="ProtNLM"/>
    </source>
</evidence>
<dbReference type="EMBL" id="NEVH01022636">
    <property type="protein sequence ID" value="PNF18597.1"/>
    <property type="molecule type" value="Genomic_DNA"/>
</dbReference>
<dbReference type="Proteomes" id="UP000235965">
    <property type="component" value="Unassembled WGS sequence"/>
</dbReference>
<feature type="region of interest" description="Disordered" evidence="1">
    <location>
        <begin position="1"/>
        <end position="31"/>
    </location>
</feature>
<evidence type="ECO:0000313" key="3">
    <source>
        <dbReference type="Proteomes" id="UP000235965"/>
    </source>
</evidence>
<reference evidence="2 3" key="1">
    <citation type="submission" date="2017-12" db="EMBL/GenBank/DDBJ databases">
        <title>Hemimetabolous genomes reveal molecular basis of termite eusociality.</title>
        <authorList>
            <person name="Harrison M.C."/>
            <person name="Jongepier E."/>
            <person name="Robertson H.M."/>
            <person name="Arning N."/>
            <person name="Bitard-Feildel T."/>
            <person name="Chao H."/>
            <person name="Childers C.P."/>
            <person name="Dinh H."/>
            <person name="Doddapaneni H."/>
            <person name="Dugan S."/>
            <person name="Gowin J."/>
            <person name="Greiner C."/>
            <person name="Han Y."/>
            <person name="Hu H."/>
            <person name="Hughes D.S.T."/>
            <person name="Huylmans A.-K."/>
            <person name="Kemena C."/>
            <person name="Kremer L.P.M."/>
            <person name="Lee S.L."/>
            <person name="Lopez-Ezquerra A."/>
            <person name="Mallet L."/>
            <person name="Monroy-Kuhn J.M."/>
            <person name="Moser A."/>
            <person name="Murali S.C."/>
            <person name="Muzny D.M."/>
            <person name="Otani S."/>
            <person name="Piulachs M.-D."/>
            <person name="Poelchau M."/>
            <person name="Qu J."/>
            <person name="Schaub F."/>
            <person name="Wada-Katsumata A."/>
            <person name="Worley K.C."/>
            <person name="Xie Q."/>
            <person name="Ylla G."/>
            <person name="Poulsen M."/>
            <person name="Gibbs R.A."/>
            <person name="Schal C."/>
            <person name="Richards S."/>
            <person name="Belles X."/>
            <person name="Korb J."/>
            <person name="Bornberg-Bauer E."/>
        </authorList>
    </citation>
    <scope>NUCLEOTIDE SEQUENCE [LARGE SCALE GENOMIC DNA]</scope>
    <source>
        <tissue evidence="2">Whole body</tissue>
    </source>
</reference>
<feature type="non-terminal residue" evidence="2">
    <location>
        <position position="1"/>
    </location>
</feature>
<accession>A0A2J7PQJ0</accession>
<evidence type="ECO:0000256" key="1">
    <source>
        <dbReference type="SAM" id="MobiDB-lite"/>
    </source>
</evidence>
<dbReference type="InterPro" id="IPR052709">
    <property type="entry name" value="Transposase-MT_Hybrid"/>
</dbReference>
<proteinExistence type="predicted"/>
<dbReference type="PANTHER" id="PTHR46060:SF1">
    <property type="entry name" value="MARINER MOS1 TRANSPOSASE-LIKE PROTEIN"/>
    <property type="match status" value="1"/>
</dbReference>
<sequence length="119" mass="13614">RWVKHFTDGNTSIEDEPRSGRPRTASIERNKERADEIIQDDRRVTVGTIARKLGIGRSAGQEIIESLGYKGGETRPGCYTTTHLLTRRSSSVSFWRSTRRLWKRCTDSGGEYFEADKSY</sequence>
<gene>
    <name evidence="2" type="ORF">B7P43_G06254</name>
</gene>
<evidence type="ECO:0000313" key="2">
    <source>
        <dbReference type="EMBL" id="PNF18597.1"/>
    </source>
</evidence>
<dbReference type="PANTHER" id="PTHR46060">
    <property type="entry name" value="MARINER MOS1 TRANSPOSASE-LIKE PROTEIN"/>
    <property type="match status" value="1"/>
</dbReference>